<gene>
    <name evidence="1" type="ORF">BRAFLDRAFT_75360</name>
</gene>
<reference evidence="1" key="1">
    <citation type="journal article" date="2008" name="Nature">
        <title>The amphioxus genome and the evolution of the chordate karyotype.</title>
        <authorList>
            <consortium name="US DOE Joint Genome Institute (JGI-PGF)"/>
            <person name="Putnam N.H."/>
            <person name="Butts T."/>
            <person name="Ferrier D.E.K."/>
            <person name="Furlong R.F."/>
            <person name="Hellsten U."/>
            <person name="Kawashima T."/>
            <person name="Robinson-Rechavi M."/>
            <person name="Shoguchi E."/>
            <person name="Terry A."/>
            <person name="Yu J.-K."/>
            <person name="Benito-Gutierrez E.L."/>
            <person name="Dubchak I."/>
            <person name="Garcia-Fernandez J."/>
            <person name="Gibson-Brown J.J."/>
            <person name="Grigoriev I.V."/>
            <person name="Horton A.C."/>
            <person name="de Jong P.J."/>
            <person name="Jurka J."/>
            <person name="Kapitonov V.V."/>
            <person name="Kohara Y."/>
            <person name="Kuroki Y."/>
            <person name="Lindquist E."/>
            <person name="Lucas S."/>
            <person name="Osoegawa K."/>
            <person name="Pennacchio L.A."/>
            <person name="Salamov A.A."/>
            <person name="Satou Y."/>
            <person name="Sauka-Spengler T."/>
            <person name="Schmutz J."/>
            <person name="Shin-I T."/>
            <person name="Toyoda A."/>
            <person name="Bronner-Fraser M."/>
            <person name="Fujiyama A."/>
            <person name="Holland L.Z."/>
            <person name="Holland P.W.H."/>
            <person name="Satoh N."/>
            <person name="Rokhsar D.S."/>
        </authorList>
    </citation>
    <scope>NUCLEOTIDE SEQUENCE [LARGE SCALE GENOMIC DNA]</scope>
    <source>
        <strain evidence="1">S238N-H82</strain>
        <tissue evidence="1">Testes</tissue>
    </source>
</reference>
<dbReference type="AlphaFoldDB" id="C3XUF3"/>
<organism>
    <name type="scientific">Branchiostoma floridae</name>
    <name type="common">Florida lancelet</name>
    <name type="synonym">Amphioxus</name>
    <dbReference type="NCBI Taxonomy" id="7739"/>
    <lineage>
        <taxon>Eukaryota</taxon>
        <taxon>Metazoa</taxon>
        <taxon>Chordata</taxon>
        <taxon>Cephalochordata</taxon>
        <taxon>Leptocardii</taxon>
        <taxon>Amphioxiformes</taxon>
        <taxon>Branchiostomatidae</taxon>
        <taxon>Branchiostoma</taxon>
    </lineage>
</organism>
<accession>C3XUF3</accession>
<dbReference type="InParanoid" id="C3XUF3"/>
<proteinExistence type="predicted"/>
<name>C3XUF3_BRAFL</name>
<evidence type="ECO:0000313" key="1">
    <source>
        <dbReference type="EMBL" id="EEN68527.1"/>
    </source>
</evidence>
<sequence>MPLPLSRDGIQNAKTGLSRSRKWAISLGRLYQSCADVGATLFQLADLVSMGFTQLPGDPSSRGGCVLGRTRNQLPTTVTIQKPQSKDELVAAARLCQVHTAEQCSSKKNKAQSKYIFK</sequence>
<dbReference type="EMBL" id="GG666464">
    <property type="protein sequence ID" value="EEN68527.1"/>
    <property type="molecule type" value="Genomic_DNA"/>
</dbReference>
<protein>
    <submittedName>
        <fullName evidence="1">Uncharacterized protein</fullName>
    </submittedName>
</protein>